<evidence type="ECO:0000256" key="8">
    <source>
        <dbReference type="ARBA" id="ARBA00022884"/>
    </source>
</evidence>
<dbReference type="FunFam" id="3.30.980.10:FF:000004">
    <property type="entry name" value="Alanine--tRNA ligase, cytoplasmic"/>
    <property type="match status" value="1"/>
</dbReference>
<dbReference type="GO" id="GO:0005524">
    <property type="term" value="F:ATP binding"/>
    <property type="evidence" value="ECO:0007669"/>
    <property type="project" value="UniProtKB-UniRule"/>
</dbReference>
<evidence type="ECO:0000256" key="2">
    <source>
        <dbReference type="ARBA" id="ARBA00022555"/>
    </source>
</evidence>
<gene>
    <name evidence="11 13" type="primary">alaS</name>
    <name evidence="13" type="ORF">H9962_03755</name>
</gene>
<keyword evidence="4 11" id="KW-0479">Metal-binding</keyword>
<dbReference type="Gene3D" id="3.30.54.20">
    <property type="match status" value="1"/>
</dbReference>
<comment type="domain">
    <text evidence="11">Consists of three domains; the N-terminal catalytic domain, the editing domain and the C-terminal C-Ala domain. The editing domain removes incorrectly charged amino acids, while the C-Ala domain, along with tRNA(Ala), serves as a bridge to cooperatively bring together the editing and aminoacylation centers thus stimulating deacylation of misacylated tRNAs.</text>
</comment>
<dbReference type="InterPro" id="IPR018164">
    <property type="entry name" value="Ala-tRNA-synth_IIc_N"/>
</dbReference>
<dbReference type="NCBIfam" id="TIGR00344">
    <property type="entry name" value="alaS"/>
    <property type="match status" value="1"/>
</dbReference>
<reference evidence="13" key="2">
    <citation type="submission" date="2021-04" db="EMBL/GenBank/DDBJ databases">
        <authorList>
            <person name="Gilroy R."/>
        </authorList>
    </citation>
    <scope>NUCLEOTIDE SEQUENCE</scope>
    <source>
        <strain evidence="13">CHK186-16707</strain>
    </source>
</reference>
<dbReference type="SMART" id="SM00863">
    <property type="entry name" value="tRNA_SAD"/>
    <property type="match status" value="1"/>
</dbReference>
<dbReference type="Gene3D" id="2.40.30.130">
    <property type="match status" value="1"/>
</dbReference>
<comment type="cofactor">
    <cofactor evidence="11">
        <name>Zn(2+)</name>
        <dbReference type="ChEBI" id="CHEBI:29105"/>
    </cofactor>
    <text evidence="11">Binds 1 zinc ion per subunit.</text>
</comment>
<evidence type="ECO:0000313" key="13">
    <source>
        <dbReference type="EMBL" id="HJA08290.1"/>
    </source>
</evidence>
<accession>A0A9D2HDY0</accession>
<keyword evidence="2 11" id="KW-0820">tRNA-binding</keyword>
<evidence type="ECO:0000313" key="14">
    <source>
        <dbReference type="Proteomes" id="UP000824225"/>
    </source>
</evidence>
<evidence type="ECO:0000256" key="5">
    <source>
        <dbReference type="ARBA" id="ARBA00022741"/>
    </source>
</evidence>
<keyword evidence="7 11" id="KW-0067">ATP-binding</keyword>
<keyword evidence="5 11" id="KW-0547">Nucleotide-binding</keyword>
<dbReference type="Gene3D" id="6.10.250.550">
    <property type="match status" value="1"/>
</dbReference>
<feature type="domain" description="Alanyl-transfer RNA synthetases family profile" evidence="12">
    <location>
        <begin position="2"/>
        <end position="724"/>
    </location>
</feature>
<dbReference type="PROSITE" id="PS50860">
    <property type="entry name" value="AA_TRNA_LIGASE_II_ALA"/>
    <property type="match status" value="1"/>
</dbReference>
<evidence type="ECO:0000256" key="11">
    <source>
        <dbReference type="HAMAP-Rule" id="MF_00036"/>
    </source>
</evidence>
<dbReference type="Pfam" id="PF07973">
    <property type="entry name" value="tRNA_SAD"/>
    <property type="match status" value="1"/>
</dbReference>
<keyword evidence="3 11" id="KW-0436">Ligase</keyword>
<dbReference type="PANTHER" id="PTHR11777">
    <property type="entry name" value="ALANYL-TRNA SYNTHETASE"/>
    <property type="match status" value="1"/>
</dbReference>
<dbReference type="AlphaFoldDB" id="A0A9D2HDY0"/>
<evidence type="ECO:0000256" key="7">
    <source>
        <dbReference type="ARBA" id="ARBA00022840"/>
    </source>
</evidence>
<sequence length="885" mass="96819">MLTAKEIRRKFLEFFKQNGHTVVPSSSLVPRDDPSLLFTNAGMVQFKKLYQGLEKRSYVRAATSQKCLRVSGKHNDLENVGRTARHHTFFEMLGNFSFGDYFKEDAIRFAWTFVTRELKLPEDRLYVTVFRDDDEAAALWRKVAGLSPDRIFRMDEKDNFWTMGDTGPCGPCSEIYVDQGEDMACGPDCGIGKCDCDRFLEIWNLVFTQYDQQPDGVRLPLEHPNIDTGMGLERVAAVCQGKRSNFDCDLFLDIINYTASVAGVAYSHSEPDTNDVDTALRVIADHSRSAAFLIADGILPSNEGRGYVLRRLIRRALRFGTLMGLHEAFLYKSVGKVIEVMGDDYPELRARADFIARVVHEEEERFRLTLDKGLALLEDELARLAADGRSTVPGEVAFRLYDTYGFPLDIVTDVAGKRGFAVDEAGFADHMQEQKKRARAAWKGSGEKDLASRFQALLDEGIRSEFFGYERLCGQSRVVALLDADALPVDRLAAGETGFAVTGRTPFYGASGGQTGDTGLLEAPAGRAEVIDTLKPASDLIVHQVRVTEGEVLPDQEVSLTVTEGARTASARNHTSTHLLHAALRKVLGDHVHQAGSLVAPDRLRFDFTHFAAMTPEELTAVETEVNRLILADFPVGVREMGHDEAVALGAMALFDEKYGDVVRVVSVGNEGEDPQSVELCGGTHLSRTGQAGSFVILSEAGVAAGVRRIEAATGWNALAVLTGQRAELAELAGRLKARPGELTARVDALHKEVKALRKELDKTRAGAGQENLMDRAVDVDGVRLLAASVGTMSVKALRELMDDVRSKLPSGVACLAAEDNGKVQLILYVSKDLHERFTAPELIRIIAPAVGGSGGGRPDMAQAGGANPDGVDEAFRLLRERVQG</sequence>
<comment type="catalytic activity">
    <reaction evidence="11">
        <text>tRNA(Ala) + L-alanine + ATP = L-alanyl-tRNA(Ala) + AMP + diphosphate</text>
        <dbReference type="Rhea" id="RHEA:12540"/>
        <dbReference type="Rhea" id="RHEA-COMP:9657"/>
        <dbReference type="Rhea" id="RHEA-COMP:9923"/>
        <dbReference type="ChEBI" id="CHEBI:30616"/>
        <dbReference type="ChEBI" id="CHEBI:33019"/>
        <dbReference type="ChEBI" id="CHEBI:57972"/>
        <dbReference type="ChEBI" id="CHEBI:78442"/>
        <dbReference type="ChEBI" id="CHEBI:78497"/>
        <dbReference type="ChEBI" id="CHEBI:456215"/>
        <dbReference type="EC" id="6.1.1.7"/>
    </reaction>
</comment>
<dbReference type="InterPro" id="IPR003156">
    <property type="entry name" value="DHHA1_dom"/>
</dbReference>
<dbReference type="InterPro" id="IPR023033">
    <property type="entry name" value="Ala_tRNA_ligase_euk/bac"/>
</dbReference>
<dbReference type="InterPro" id="IPR009000">
    <property type="entry name" value="Transl_B-barrel_sf"/>
</dbReference>
<dbReference type="FunFam" id="3.30.930.10:FF:000004">
    <property type="entry name" value="Alanine--tRNA ligase"/>
    <property type="match status" value="1"/>
</dbReference>
<dbReference type="CDD" id="cd00673">
    <property type="entry name" value="AlaRS_core"/>
    <property type="match status" value="1"/>
</dbReference>
<dbReference type="GO" id="GO:0005829">
    <property type="term" value="C:cytosol"/>
    <property type="evidence" value="ECO:0007669"/>
    <property type="project" value="TreeGrafter"/>
</dbReference>
<dbReference type="InterPro" id="IPR018162">
    <property type="entry name" value="Ala-tRNA-ligase_IIc_anticod-bd"/>
</dbReference>
<dbReference type="GO" id="GO:0006419">
    <property type="term" value="P:alanyl-tRNA aminoacylation"/>
    <property type="evidence" value="ECO:0007669"/>
    <property type="project" value="UniProtKB-UniRule"/>
</dbReference>
<dbReference type="Proteomes" id="UP000824225">
    <property type="component" value="Unassembled WGS sequence"/>
</dbReference>
<dbReference type="Gene3D" id="3.10.310.40">
    <property type="match status" value="1"/>
</dbReference>
<reference evidence="13" key="1">
    <citation type="journal article" date="2021" name="PeerJ">
        <title>Extensive microbial diversity within the chicken gut microbiome revealed by metagenomics and culture.</title>
        <authorList>
            <person name="Gilroy R."/>
            <person name="Ravi A."/>
            <person name="Getino M."/>
            <person name="Pursley I."/>
            <person name="Horton D.L."/>
            <person name="Alikhan N.F."/>
            <person name="Baker D."/>
            <person name="Gharbi K."/>
            <person name="Hall N."/>
            <person name="Watson M."/>
            <person name="Adriaenssens E.M."/>
            <person name="Foster-Nyarko E."/>
            <person name="Jarju S."/>
            <person name="Secka A."/>
            <person name="Antonio M."/>
            <person name="Oren A."/>
            <person name="Chaudhuri R.R."/>
            <person name="La Ragione R."/>
            <person name="Hildebrand F."/>
            <person name="Pallen M.J."/>
        </authorList>
    </citation>
    <scope>NUCLEOTIDE SEQUENCE</scope>
    <source>
        <strain evidence="13">CHK186-16707</strain>
    </source>
</reference>
<evidence type="ECO:0000259" key="12">
    <source>
        <dbReference type="PROSITE" id="PS50860"/>
    </source>
</evidence>
<dbReference type="SUPFAM" id="SSF101353">
    <property type="entry name" value="Putative anticodon-binding domain of alanyl-tRNA synthetase (AlaRS)"/>
    <property type="match status" value="1"/>
</dbReference>
<keyword evidence="11" id="KW-0963">Cytoplasm</keyword>
<dbReference type="InterPro" id="IPR050058">
    <property type="entry name" value="Ala-tRNA_ligase"/>
</dbReference>
<dbReference type="InterPro" id="IPR018165">
    <property type="entry name" value="Ala-tRNA-synth_IIc_core"/>
</dbReference>
<dbReference type="InterPro" id="IPR045864">
    <property type="entry name" value="aa-tRNA-synth_II/BPL/LPL"/>
</dbReference>
<dbReference type="Pfam" id="PF01411">
    <property type="entry name" value="tRNA-synt_2c"/>
    <property type="match status" value="1"/>
</dbReference>
<keyword evidence="6 11" id="KW-0862">Zinc</keyword>
<keyword evidence="9 11" id="KW-0648">Protein biosynthesis</keyword>
<dbReference type="SUPFAM" id="SSF55681">
    <property type="entry name" value="Class II aaRS and biotin synthetases"/>
    <property type="match status" value="1"/>
</dbReference>
<dbReference type="SUPFAM" id="SSF55186">
    <property type="entry name" value="ThrRS/AlaRS common domain"/>
    <property type="match status" value="1"/>
</dbReference>
<dbReference type="SUPFAM" id="SSF50447">
    <property type="entry name" value="Translation proteins"/>
    <property type="match status" value="1"/>
</dbReference>
<feature type="binding site" evidence="11">
    <location>
        <position position="574"/>
    </location>
    <ligand>
        <name>Zn(2+)</name>
        <dbReference type="ChEBI" id="CHEBI:29105"/>
    </ligand>
</feature>
<dbReference type="GO" id="GO:0008270">
    <property type="term" value="F:zinc ion binding"/>
    <property type="evidence" value="ECO:0007669"/>
    <property type="project" value="UniProtKB-UniRule"/>
</dbReference>
<evidence type="ECO:0000256" key="6">
    <source>
        <dbReference type="ARBA" id="ARBA00022833"/>
    </source>
</evidence>
<dbReference type="GO" id="GO:0000049">
    <property type="term" value="F:tRNA binding"/>
    <property type="evidence" value="ECO:0007669"/>
    <property type="project" value="UniProtKB-KW"/>
</dbReference>
<evidence type="ECO:0000256" key="3">
    <source>
        <dbReference type="ARBA" id="ARBA00022598"/>
    </source>
</evidence>
<dbReference type="PANTHER" id="PTHR11777:SF9">
    <property type="entry name" value="ALANINE--TRNA LIGASE, CYTOPLASMIC"/>
    <property type="match status" value="1"/>
</dbReference>
<dbReference type="EMBL" id="DXAN01000007">
    <property type="protein sequence ID" value="HJA08290.1"/>
    <property type="molecule type" value="Genomic_DNA"/>
</dbReference>
<name>A0A9D2HDY0_9BACT</name>
<comment type="subcellular location">
    <subcellularLocation>
        <location evidence="11">Cytoplasm</location>
    </subcellularLocation>
</comment>
<organism evidence="13 14">
    <name type="scientific">Candidatus Mailhella merdigallinarum</name>
    <dbReference type="NCBI Taxonomy" id="2838658"/>
    <lineage>
        <taxon>Bacteria</taxon>
        <taxon>Pseudomonadati</taxon>
        <taxon>Thermodesulfobacteriota</taxon>
        <taxon>Desulfovibrionia</taxon>
        <taxon>Desulfovibrionales</taxon>
        <taxon>Desulfovibrionaceae</taxon>
        <taxon>Mailhella</taxon>
    </lineage>
</organism>
<dbReference type="FunFam" id="3.30.54.20:FF:000001">
    <property type="entry name" value="Alanine--tRNA ligase"/>
    <property type="match status" value="1"/>
</dbReference>
<feature type="binding site" evidence="11">
    <location>
        <position position="685"/>
    </location>
    <ligand>
        <name>Zn(2+)</name>
        <dbReference type="ChEBI" id="CHEBI:29105"/>
    </ligand>
</feature>
<evidence type="ECO:0000256" key="4">
    <source>
        <dbReference type="ARBA" id="ARBA00022723"/>
    </source>
</evidence>
<proteinExistence type="inferred from homology"/>
<keyword evidence="10 11" id="KW-0030">Aminoacyl-tRNA synthetase</keyword>
<dbReference type="Gene3D" id="3.30.980.10">
    <property type="entry name" value="Threonyl-trna Synthetase, Chain A, domain 2"/>
    <property type="match status" value="1"/>
</dbReference>
<keyword evidence="8 11" id="KW-0694">RNA-binding</keyword>
<dbReference type="InterPro" id="IPR002318">
    <property type="entry name" value="Ala-tRNA-lgiase_IIc"/>
</dbReference>
<dbReference type="InterPro" id="IPR018163">
    <property type="entry name" value="Thr/Ala-tRNA-synth_IIc_edit"/>
</dbReference>
<comment type="function">
    <text evidence="11">Catalyzes the attachment of alanine to tRNA(Ala) in a two-step reaction: alanine is first activated by ATP to form Ala-AMP and then transferred to the acceptor end of tRNA(Ala). Also edits incorrectly charged Ser-tRNA(Ala) and Gly-tRNA(Ala) via its editing domain.</text>
</comment>
<feature type="binding site" evidence="11">
    <location>
        <position position="578"/>
    </location>
    <ligand>
        <name>Zn(2+)</name>
        <dbReference type="ChEBI" id="CHEBI:29105"/>
    </ligand>
</feature>
<dbReference type="PRINTS" id="PR00980">
    <property type="entry name" value="TRNASYNTHALA"/>
</dbReference>
<dbReference type="HAMAP" id="MF_00036_B">
    <property type="entry name" value="Ala_tRNA_synth_B"/>
    <property type="match status" value="1"/>
</dbReference>
<evidence type="ECO:0000256" key="1">
    <source>
        <dbReference type="ARBA" id="ARBA00008226"/>
    </source>
</evidence>
<dbReference type="Pfam" id="PF02272">
    <property type="entry name" value="DHHA1"/>
    <property type="match status" value="1"/>
</dbReference>
<comment type="similarity">
    <text evidence="1 11">Belongs to the class-II aminoacyl-tRNA synthetase family.</text>
</comment>
<dbReference type="GO" id="GO:0002161">
    <property type="term" value="F:aminoacyl-tRNA deacylase activity"/>
    <property type="evidence" value="ECO:0007669"/>
    <property type="project" value="TreeGrafter"/>
</dbReference>
<feature type="binding site" evidence="11">
    <location>
        <position position="681"/>
    </location>
    <ligand>
        <name>Zn(2+)</name>
        <dbReference type="ChEBI" id="CHEBI:29105"/>
    </ligand>
</feature>
<dbReference type="FunFam" id="3.10.310.40:FF:000001">
    <property type="entry name" value="Alanine--tRNA ligase"/>
    <property type="match status" value="1"/>
</dbReference>
<comment type="caution">
    <text evidence="13">The sequence shown here is derived from an EMBL/GenBank/DDBJ whole genome shotgun (WGS) entry which is preliminary data.</text>
</comment>
<dbReference type="EC" id="6.1.1.7" evidence="11"/>
<protein>
    <recommendedName>
        <fullName evidence="11">Alanine--tRNA ligase</fullName>
        <ecNumber evidence="11">6.1.1.7</ecNumber>
    </recommendedName>
    <alternativeName>
        <fullName evidence="11">Alanyl-tRNA synthetase</fullName>
        <shortName evidence="11">AlaRS</shortName>
    </alternativeName>
</protein>
<dbReference type="GO" id="GO:0045892">
    <property type="term" value="P:negative regulation of DNA-templated transcription"/>
    <property type="evidence" value="ECO:0007669"/>
    <property type="project" value="TreeGrafter"/>
</dbReference>
<dbReference type="Gene3D" id="3.30.930.10">
    <property type="entry name" value="Bira Bifunctional Protein, Domain 2"/>
    <property type="match status" value="1"/>
</dbReference>
<dbReference type="GO" id="GO:0004813">
    <property type="term" value="F:alanine-tRNA ligase activity"/>
    <property type="evidence" value="ECO:0007669"/>
    <property type="project" value="UniProtKB-UniRule"/>
</dbReference>
<evidence type="ECO:0000256" key="9">
    <source>
        <dbReference type="ARBA" id="ARBA00022917"/>
    </source>
</evidence>
<evidence type="ECO:0000256" key="10">
    <source>
        <dbReference type="ARBA" id="ARBA00023146"/>
    </source>
</evidence>
<dbReference type="InterPro" id="IPR012947">
    <property type="entry name" value="tRNA_SAD"/>
</dbReference>